<evidence type="ECO:0000313" key="1">
    <source>
        <dbReference type="EMBL" id="KKL86763.1"/>
    </source>
</evidence>
<comment type="caution">
    <text evidence="1">The sequence shown here is derived from an EMBL/GenBank/DDBJ whole genome shotgun (WGS) entry which is preliminary data.</text>
</comment>
<feature type="non-terminal residue" evidence="1">
    <location>
        <position position="1"/>
    </location>
</feature>
<organism evidence="1">
    <name type="scientific">marine sediment metagenome</name>
    <dbReference type="NCBI Taxonomy" id="412755"/>
    <lineage>
        <taxon>unclassified sequences</taxon>
        <taxon>metagenomes</taxon>
        <taxon>ecological metagenomes</taxon>
    </lineage>
</organism>
<sequence>VAGKLRSAMRFVGRMARQDKHTMRQCWRTLKVLHGRGHERILLYGTGQEANIMRLLSRDASVGIVAAAGWDGFQAGTSWSGLLLSEDDLSDRNEPIVVAAVVNVQSKISRLKAAGVDASRLWRLQ</sequence>
<gene>
    <name evidence="1" type="ORF">LCGC14_1941500</name>
</gene>
<proteinExistence type="predicted"/>
<protein>
    <submittedName>
        <fullName evidence="1">Uncharacterized protein</fullName>
    </submittedName>
</protein>
<accession>A0A0F9FKH2</accession>
<name>A0A0F9FKH2_9ZZZZ</name>
<dbReference type="EMBL" id="LAZR01021021">
    <property type="protein sequence ID" value="KKL86763.1"/>
    <property type="molecule type" value="Genomic_DNA"/>
</dbReference>
<dbReference type="AlphaFoldDB" id="A0A0F9FKH2"/>
<reference evidence="1" key="1">
    <citation type="journal article" date="2015" name="Nature">
        <title>Complex archaea that bridge the gap between prokaryotes and eukaryotes.</title>
        <authorList>
            <person name="Spang A."/>
            <person name="Saw J.H."/>
            <person name="Jorgensen S.L."/>
            <person name="Zaremba-Niedzwiedzka K."/>
            <person name="Martijn J."/>
            <person name="Lind A.E."/>
            <person name="van Eijk R."/>
            <person name="Schleper C."/>
            <person name="Guy L."/>
            <person name="Ettema T.J."/>
        </authorList>
    </citation>
    <scope>NUCLEOTIDE SEQUENCE</scope>
</reference>